<keyword evidence="1" id="KW-0812">Transmembrane</keyword>
<protein>
    <submittedName>
        <fullName evidence="2">Uncharacterized protein</fullName>
    </submittedName>
</protein>
<comment type="caution">
    <text evidence="2">The sequence shown here is derived from an EMBL/GenBank/DDBJ whole genome shotgun (WGS) entry which is preliminary data.</text>
</comment>
<proteinExistence type="predicted"/>
<keyword evidence="1" id="KW-0472">Membrane</keyword>
<dbReference type="EMBL" id="PCSW01000034">
    <property type="protein sequence ID" value="PIP57806.1"/>
    <property type="molecule type" value="Genomic_DNA"/>
</dbReference>
<feature type="transmembrane region" description="Helical" evidence="1">
    <location>
        <begin position="55"/>
        <end position="70"/>
    </location>
</feature>
<organism evidence="2 3">
    <name type="scientific">Candidatus Woesebacteria bacterium CG22_combo_CG10-13_8_21_14_all_39_10</name>
    <dbReference type="NCBI Taxonomy" id="1975059"/>
    <lineage>
        <taxon>Bacteria</taxon>
        <taxon>Candidatus Woeseibacteriota</taxon>
    </lineage>
</organism>
<reference evidence="2 3" key="1">
    <citation type="submission" date="2017-09" db="EMBL/GenBank/DDBJ databases">
        <title>Depth-based differentiation of microbial function through sediment-hosted aquifers and enrichment of novel symbionts in the deep terrestrial subsurface.</title>
        <authorList>
            <person name="Probst A.J."/>
            <person name="Ladd B."/>
            <person name="Jarett J.K."/>
            <person name="Geller-Mcgrath D.E."/>
            <person name="Sieber C.M."/>
            <person name="Emerson J.B."/>
            <person name="Anantharaman K."/>
            <person name="Thomas B.C."/>
            <person name="Malmstrom R."/>
            <person name="Stieglmeier M."/>
            <person name="Klingl A."/>
            <person name="Woyke T."/>
            <person name="Ryan C.M."/>
            <person name="Banfield J.F."/>
        </authorList>
    </citation>
    <scope>NUCLEOTIDE SEQUENCE [LARGE SCALE GENOMIC DNA]</scope>
    <source>
        <strain evidence="2">CG22_combo_CG10-13_8_21_14_all_39_10</strain>
    </source>
</reference>
<accession>A0A2H0BJD2</accession>
<evidence type="ECO:0000313" key="3">
    <source>
        <dbReference type="Proteomes" id="UP000229847"/>
    </source>
</evidence>
<evidence type="ECO:0000256" key="1">
    <source>
        <dbReference type="SAM" id="Phobius"/>
    </source>
</evidence>
<dbReference type="Proteomes" id="UP000229847">
    <property type="component" value="Unassembled WGS sequence"/>
</dbReference>
<feature type="transmembrane region" description="Helical" evidence="1">
    <location>
        <begin position="76"/>
        <end position="95"/>
    </location>
</feature>
<feature type="non-terminal residue" evidence="2">
    <location>
        <position position="103"/>
    </location>
</feature>
<keyword evidence="1" id="KW-1133">Transmembrane helix</keyword>
<sequence length="103" mass="11966">MEQIILFAFLILFPFGQIIKIGPVNPIDIVIALGAITAIIKRYKYPVAFKHIKDFLFIAVFGYLLSVFIFRNSQVIVGLLYLLRLAAYLYFYVFVSHFKKKEL</sequence>
<dbReference type="AlphaFoldDB" id="A0A2H0BJD2"/>
<evidence type="ECO:0000313" key="2">
    <source>
        <dbReference type="EMBL" id="PIP57806.1"/>
    </source>
</evidence>
<gene>
    <name evidence="2" type="ORF">COX03_01105</name>
</gene>
<name>A0A2H0BJD2_9BACT</name>